<keyword evidence="6" id="KW-1185">Reference proteome</keyword>
<reference evidence="3" key="2">
    <citation type="submission" date="2012-03" db="EMBL/GenBank/DDBJ databases">
        <authorList>
            <person name="Koskinen P."/>
            <person name="Laine P."/>
            <person name="Niemi O."/>
            <person name="Nykyri J."/>
            <person name="Harjunpaa H."/>
            <person name="Auvinen P."/>
            <person name="Paulin L."/>
            <person name="Pirhonen M."/>
            <person name="Palva T."/>
            <person name="Holm L."/>
        </authorList>
    </citation>
    <scope>NUCLEOTIDE SEQUENCE</scope>
    <source>
        <strain evidence="3">SCC3193</strain>
    </source>
</reference>
<sequence length="155" mass="17749">MDASAFIALLALIVSIYSIAIAEIRNKRNERENRILQERQKELTKILLEKEIDSLIVNKKADLGARAIKTRNHYTVKIFNKGKSTAYDISINVEDGNPFIKSDLEDKFPYELLHPQESIDLIASANLGMQSKHKIKLFWADDANPNNTKEIYLTF</sequence>
<name>A0A0H3I311_PECPM</name>
<evidence type="ECO:0000313" key="3">
    <source>
        <dbReference type="EMBL" id="AFI90422.1"/>
    </source>
</evidence>
<reference evidence="4" key="4">
    <citation type="submission" date="2024-05" db="EMBL/GenBank/DDBJ databases">
        <title>Identification of Pectobacterium versatile causing blackleg of potato from New York State with a whole genome sequencing approach.</title>
        <authorList>
            <person name="Ma X."/>
            <person name="Swingle B."/>
        </authorList>
    </citation>
    <scope>NUCLEOTIDE SEQUENCE</scope>
    <source>
        <strain evidence="4">NY1588A</strain>
    </source>
</reference>
<keyword evidence="2" id="KW-1133">Transmembrane helix</keyword>
<evidence type="ECO:0000313" key="5">
    <source>
        <dbReference type="Proteomes" id="UP000008044"/>
    </source>
</evidence>
<proteinExistence type="predicted"/>
<gene>
    <name evidence="3" type="ordered locus">W5S_2334</name>
    <name evidence="4" type="ORF">F6Q06_23595</name>
</gene>
<evidence type="ECO:0000256" key="1">
    <source>
        <dbReference type="SAM" id="Coils"/>
    </source>
</evidence>
<reference evidence="6" key="3">
    <citation type="submission" date="2023-07" db="EMBL/GenBank/DDBJ databases">
        <title>Identification of Pectobacterium versatile causing blackleg of potato from New York State with a whole genome sequencing approach.</title>
        <authorList>
            <person name="Ma X."/>
            <person name="Swingle B."/>
        </authorList>
    </citation>
    <scope>NUCLEOTIDE SEQUENCE [LARGE SCALE GENOMIC DNA]</scope>
    <source>
        <strain evidence="6">NY1588A</strain>
    </source>
</reference>
<keyword evidence="2" id="KW-0812">Transmembrane</keyword>
<protein>
    <submittedName>
        <fullName evidence="3">Uncharacterized protein</fullName>
    </submittedName>
</protein>
<dbReference type="EMBL" id="CP003415">
    <property type="protein sequence ID" value="AFI90422.1"/>
    <property type="molecule type" value="Genomic_DNA"/>
</dbReference>
<dbReference type="KEGG" id="pec:W5S_2334"/>
<dbReference type="HOGENOM" id="CLU_141497_0_0_6"/>
<evidence type="ECO:0000313" key="4">
    <source>
        <dbReference type="EMBL" id="MBI0557427.1"/>
    </source>
</evidence>
<dbReference type="EMBL" id="WABS01000101">
    <property type="protein sequence ID" value="MBI0557427.1"/>
    <property type="molecule type" value="Genomic_DNA"/>
</dbReference>
<reference evidence="3 5" key="1">
    <citation type="journal article" date="2012" name="J. Bacteriol.">
        <title>Genome sequence of Pectobacterium sp. strain SCC3193.</title>
        <authorList>
            <person name="Koskinen J.P."/>
            <person name="Laine P."/>
            <person name="Niemi O."/>
            <person name="Nykyri J."/>
            <person name="Harjunpaa H."/>
            <person name="Auvinen P."/>
            <person name="Paulin L."/>
            <person name="Pirhonen M."/>
            <person name="Palva T."/>
            <person name="Holm L."/>
        </authorList>
    </citation>
    <scope>NUCLEOTIDE SEQUENCE [LARGE SCALE GENOMIC DNA]</scope>
    <source>
        <strain evidence="3 5">SCC3193</strain>
    </source>
</reference>
<accession>A0A0H3I311</accession>
<keyword evidence="1" id="KW-0175">Coiled coil</keyword>
<evidence type="ECO:0000256" key="2">
    <source>
        <dbReference type="SAM" id="Phobius"/>
    </source>
</evidence>
<dbReference type="AlphaFoldDB" id="A0A0H3I311"/>
<evidence type="ECO:0000313" key="6">
    <source>
        <dbReference type="Proteomes" id="UP001194579"/>
    </source>
</evidence>
<dbReference type="Proteomes" id="UP000008044">
    <property type="component" value="Chromosome"/>
</dbReference>
<dbReference type="Proteomes" id="UP001194579">
    <property type="component" value="Unassembled WGS sequence"/>
</dbReference>
<feature type="coiled-coil region" evidence="1">
    <location>
        <begin position="19"/>
        <end position="46"/>
    </location>
</feature>
<organism evidence="3 5">
    <name type="scientific">Pectobacterium parmentieri</name>
    <dbReference type="NCBI Taxonomy" id="1905730"/>
    <lineage>
        <taxon>Bacteria</taxon>
        <taxon>Pseudomonadati</taxon>
        <taxon>Pseudomonadota</taxon>
        <taxon>Gammaproteobacteria</taxon>
        <taxon>Enterobacterales</taxon>
        <taxon>Pectobacteriaceae</taxon>
        <taxon>Pectobacterium</taxon>
    </lineage>
</organism>
<dbReference type="RefSeq" id="WP_014700003.1">
    <property type="nucleotide sequence ID" value="NC_017845.1"/>
</dbReference>
<keyword evidence="2" id="KW-0472">Membrane</keyword>
<feature type="transmembrane region" description="Helical" evidence="2">
    <location>
        <begin position="6"/>
        <end position="24"/>
    </location>
</feature>